<evidence type="ECO:0000256" key="3">
    <source>
        <dbReference type="ARBA" id="ARBA00023054"/>
    </source>
</evidence>
<dbReference type="InterPro" id="IPR050755">
    <property type="entry name" value="TRAFAC_YlqF/YawG_RiboMat"/>
</dbReference>
<dbReference type="Gene3D" id="1.10.1580.10">
    <property type="match status" value="1"/>
</dbReference>
<dbReference type="Gene3D" id="3.40.50.300">
    <property type="entry name" value="P-loop containing nucleotide triphosphate hydrolases"/>
    <property type="match status" value="1"/>
</dbReference>
<dbReference type="Pfam" id="PF01926">
    <property type="entry name" value="MMR_HSR1"/>
    <property type="match status" value="1"/>
</dbReference>
<dbReference type="InterPro" id="IPR023179">
    <property type="entry name" value="GTP-bd_ortho_bundle_sf"/>
</dbReference>
<evidence type="ECO:0000259" key="7">
    <source>
        <dbReference type="Pfam" id="PF01926"/>
    </source>
</evidence>
<dbReference type="EMBL" id="FR929290">
    <property type="protein sequence ID" value="CDQ97179.1"/>
    <property type="molecule type" value="Genomic_DNA"/>
</dbReference>
<keyword evidence="3" id="KW-0175">Coiled coil</keyword>
<keyword evidence="5" id="KW-0539">Nucleus</keyword>
<organism evidence="8 9">
    <name type="scientific">Oncorhynchus mykiss</name>
    <name type="common">Rainbow trout</name>
    <name type="synonym">Salmo gairdneri</name>
    <dbReference type="NCBI Taxonomy" id="8022"/>
    <lineage>
        <taxon>Eukaryota</taxon>
        <taxon>Metazoa</taxon>
        <taxon>Chordata</taxon>
        <taxon>Craniata</taxon>
        <taxon>Vertebrata</taxon>
        <taxon>Euteleostomi</taxon>
        <taxon>Actinopterygii</taxon>
        <taxon>Neopterygii</taxon>
        <taxon>Teleostei</taxon>
        <taxon>Protacanthopterygii</taxon>
        <taxon>Salmoniformes</taxon>
        <taxon>Salmonidae</taxon>
        <taxon>Salmoninae</taxon>
        <taxon>Oncorhynchus</taxon>
    </lineage>
</organism>
<comment type="subcellular location">
    <subcellularLocation>
        <location evidence="1">Nucleus</location>
    </subcellularLocation>
</comment>
<evidence type="ECO:0000256" key="6">
    <source>
        <dbReference type="SAM" id="MobiDB-lite"/>
    </source>
</evidence>
<dbReference type="PRINTS" id="PR00326">
    <property type="entry name" value="GTP1OBG"/>
</dbReference>
<dbReference type="GO" id="GO:0005525">
    <property type="term" value="F:GTP binding"/>
    <property type="evidence" value="ECO:0007669"/>
    <property type="project" value="UniProtKB-KW"/>
</dbReference>
<reference evidence="8" key="2">
    <citation type="submission" date="2014-03" db="EMBL/GenBank/DDBJ databases">
        <authorList>
            <person name="Genoscope - CEA"/>
        </authorList>
    </citation>
    <scope>NUCLEOTIDE SEQUENCE</scope>
</reference>
<dbReference type="FunFam" id="1.10.1580.10:FF:000002">
    <property type="entry name" value="Guanine nucleotide-binding protein-like 3 (nucleolar)-like"/>
    <property type="match status" value="1"/>
</dbReference>
<feature type="region of interest" description="Disordered" evidence="6">
    <location>
        <begin position="300"/>
        <end position="322"/>
    </location>
</feature>
<evidence type="ECO:0000256" key="5">
    <source>
        <dbReference type="ARBA" id="ARBA00023242"/>
    </source>
</evidence>
<proteinExistence type="predicted"/>
<evidence type="ECO:0000313" key="9">
    <source>
        <dbReference type="Proteomes" id="UP000193380"/>
    </source>
</evidence>
<sequence>MHLLIQKQLGFSALLNCTLKKKTFLHLVDSGIRTSKISLTGPTLLSTRLPAQSSHNFEGSWPHHSRLFKLGKGLKLCNILNGFFFSGFPNVGKSSLINSLKRARACNVGATPGVTKCLQEIHLDKHIKLLDCPGIVMATSTTDAAMILRNCVKIEQLVDPLPPVEAILRRCNKTQIMEHYGVPDFHTALEFLALLAQRQGKLRKGGLPDNDKAAKSVLMDWTGGRISYFTHPPETHTLPTHISAEIVAEMGKAFDWEELEKGNQEVLAVSSCTDVQMGFCMATAGMTQGGQEEPPCDLEMEGGALDGVESKDETESMDDYQDPEVLQCFYLTS</sequence>
<reference evidence="8" key="1">
    <citation type="journal article" date="2014" name="Nat. Commun.">
        <title>The rainbow trout genome provides novel insights into evolution after whole-genome duplication in vertebrates.</title>
        <authorList>
            <person name="Berthelot C."/>
            <person name="Brunet F."/>
            <person name="Chalopin D."/>
            <person name="Juanchich A."/>
            <person name="Bernard M."/>
            <person name="Noel B."/>
            <person name="Bento P."/>
            <person name="Da Silva C."/>
            <person name="Labadie K."/>
            <person name="Alberti A."/>
            <person name="Aury J.M."/>
            <person name="Louis A."/>
            <person name="Dehais P."/>
            <person name="Bardou P."/>
            <person name="Montfort J."/>
            <person name="Klopp C."/>
            <person name="Cabau C."/>
            <person name="Gaspin C."/>
            <person name="Thorgaard G.H."/>
            <person name="Boussaha M."/>
            <person name="Quillet E."/>
            <person name="Guyomard R."/>
            <person name="Galiana D."/>
            <person name="Bobe J."/>
            <person name="Volff J.N."/>
            <person name="Genet C."/>
            <person name="Wincker P."/>
            <person name="Jaillon O."/>
            <person name="Roest Crollius H."/>
            <person name="Guiguen Y."/>
        </authorList>
    </citation>
    <scope>NUCLEOTIDE SEQUENCE [LARGE SCALE GENOMIC DNA]</scope>
</reference>
<dbReference type="PANTHER" id="PTHR11089">
    <property type="entry name" value="GTP-BINDING PROTEIN-RELATED"/>
    <property type="match status" value="1"/>
</dbReference>
<dbReference type="PANTHER" id="PTHR11089:SF33">
    <property type="entry name" value="GUANINE NUCLEOTIDE-BINDING PROTEIN-LIKE 3-LIKE PROTEIN"/>
    <property type="match status" value="1"/>
</dbReference>
<dbReference type="GO" id="GO:0005730">
    <property type="term" value="C:nucleolus"/>
    <property type="evidence" value="ECO:0007669"/>
    <property type="project" value="TreeGrafter"/>
</dbReference>
<dbReference type="PaxDb" id="8022-A0A060Z638"/>
<evidence type="ECO:0000256" key="1">
    <source>
        <dbReference type="ARBA" id="ARBA00004123"/>
    </source>
</evidence>
<dbReference type="STRING" id="8022.A0A060Z638"/>
<dbReference type="SUPFAM" id="SSF52540">
    <property type="entry name" value="P-loop containing nucleoside triphosphate hydrolases"/>
    <property type="match status" value="1"/>
</dbReference>
<dbReference type="InterPro" id="IPR027417">
    <property type="entry name" value="P-loop_NTPase"/>
</dbReference>
<protein>
    <recommendedName>
        <fullName evidence="7">G domain-containing protein</fullName>
    </recommendedName>
</protein>
<evidence type="ECO:0000256" key="2">
    <source>
        <dbReference type="ARBA" id="ARBA00022741"/>
    </source>
</evidence>
<evidence type="ECO:0000256" key="4">
    <source>
        <dbReference type="ARBA" id="ARBA00023134"/>
    </source>
</evidence>
<feature type="domain" description="G" evidence="7">
    <location>
        <begin position="85"/>
        <end position="156"/>
    </location>
</feature>
<dbReference type="AlphaFoldDB" id="A0A060Z638"/>
<keyword evidence="2" id="KW-0547">Nucleotide-binding</keyword>
<evidence type="ECO:0000313" key="8">
    <source>
        <dbReference type="EMBL" id="CDQ97179.1"/>
    </source>
</evidence>
<name>A0A060Z638_ONCMY</name>
<dbReference type="InterPro" id="IPR006073">
    <property type="entry name" value="GTP-bd"/>
</dbReference>
<gene>
    <name evidence="8" type="ORF">GSONMT00021363001</name>
</gene>
<accession>A0A060Z638</accession>
<dbReference type="Proteomes" id="UP000193380">
    <property type="component" value="Unassembled WGS sequence"/>
</dbReference>
<keyword evidence="4" id="KW-0342">GTP-binding</keyword>